<protein>
    <submittedName>
        <fullName evidence="1">Uncharacterized protein</fullName>
    </submittedName>
</protein>
<dbReference type="AlphaFoldDB" id="T0ZJI6"/>
<comment type="caution">
    <text evidence="1">The sequence shown here is derived from an EMBL/GenBank/DDBJ whole genome shotgun (WGS) entry which is preliminary data.</text>
</comment>
<dbReference type="EMBL" id="AUZZ01010692">
    <property type="protein sequence ID" value="EQD28909.1"/>
    <property type="molecule type" value="Genomic_DNA"/>
</dbReference>
<sequence length="79" mass="9400">MNSLFRKLYGYDTHSNYNQYNKRKKGLLEEIPSVRYEKGIIMIRETDLEKVNSLISEYGADCRIWKVIPGKEEMKLLKL</sequence>
<proteinExistence type="predicted"/>
<feature type="non-terminal residue" evidence="1">
    <location>
        <position position="79"/>
    </location>
</feature>
<evidence type="ECO:0000313" key="1">
    <source>
        <dbReference type="EMBL" id="EQD28909.1"/>
    </source>
</evidence>
<gene>
    <name evidence="1" type="ORF">B2A_14713</name>
</gene>
<accession>T0ZJI6</accession>
<reference evidence="1" key="1">
    <citation type="submission" date="2013-08" db="EMBL/GenBank/DDBJ databases">
        <authorList>
            <person name="Mendez C."/>
            <person name="Richter M."/>
            <person name="Ferrer M."/>
            <person name="Sanchez J."/>
        </authorList>
    </citation>
    <scope>NUCLEOTIDE SEQUENCE</scope>
</reference>
<name>T0ZJI6_9ZZZZ</name>
<reference evidence="1" key="2">
    <citation type="journal article" date="2014" name="ISME J.">
        <title>Microbial stratification in low pH oxic and suboxic macroscopic growths along an acid mine drainage.</title>
        <authorList>
            <person name="Mendez-Garcia C."/>
            <person name="Mesa V."/>
            <person name="Sprenger R.R."/>
            <person name="Richter M."/>
            <person name="Diez M.S."/>
            <person name="Solano J."/>
            <person name="Bargiela R."/>
            <person name="Golyshina O.V."/>
            <person name="Manteca A."/>
            <person name="Ramos J.L."/>
            <person name="Gallego J.R."/>
            <person name="Llorente I."/>
            <person name="Martins Dos Santos V.A."/>
            <person name="Jensen O.N."/>
            <person name="Pelaez A.I."/>
            <person name="Sanchez J."/>
            <person name="Ferrer M."/>
        </authorList>
    </citation>
    <scope>NUCLEOTIDE SEQUENCE</scope>
</reference>
<organism evidence="1">
    <name type="scientific">mine drainage metagenome</name>
    <dbReference type="NCBI Taxonomy" id="410659"/>
    <lineage>
        <taxon>unclassified sequences</taxon>
        <taxon>metagenomes</taxon>
        <taxon>ecological metagenomes</taxon>
    </lineage>
</organism>